<accession>A0A4C1VBR3</accession>
<evidence type="ECO:0000313" key="2">
    <source>
        <dbReference type="EMBL" id="GBP36069.1"/>
    </source>
</evidence>
<dbReference type="EMBL" id="BGZK01000313">
    <property type="protein sequence ID" value="GBP36069.1"/>
    <property type="molecule type" value="Genomic_DNA"/>
</dbReference>
<feature type="compositionally biased region" description="Low complexity" evidence="1">
    <location>
        <begin position="82"/>
        <end position="105"/>
    </location>
</feature>
<dbReference type="Proteomes" id="UP000299102">
    <property type="component" value="Unassembled WGS sequence"/>
</dbReference>
<organism evidence="2 3">
    <name type="scientific">Eumeta variegata</name>
    <name type="common">Bagworm moth</name>
    <name type="synonym">Eumeta japonica</name>
    <dbReference type="NCBI Taxonomy" id="151549"/>
    <lineage>
        <taxon>Eukaryota</taxon>
        <taxon>Metazoa</taxon>
        <taxon>Ecdysozoa</taxon>
        <taxon>Arthropoda</taxon>
        <taxon>Hexapoda</taxon>
        <taxon>Insecta</taxon>
        <taxon>Pterygota</taxon>
        <taxon>Neoptera</taxon>
        <taxon>Endopterygota</taxon>
        <taxon>Lepidoptera</taxon>
        <taxon>Glossata</taxon>
        <taxon>Ditrysia</taxon>
        <taxon>Tineoidea</taxon>
        <taxon>Psychidae</taxon>
        <taxon>Oiketicinae</taxon>
        <taxon>Eumeta</taxon>
    </lineage>
</organism>
<keyword evidence="3" id="KW-1185">Reference proteome</keyword>
<evidence type="ECO:0000313" key="3">
    <source>
        <dbReference type="Proteomes" id="UP000299102"/>
    </source>
</evidence>
<evidence type="ECO:0000256" key="1">
    <source>
        <dbReference type="SAM" id="MobiDB-lite"/>
    </source>
</evidence>
<sequence>MYLEKCSELYTASVVAVGLSFWAVWLRVQTPAEEALACPALDRHKAAYGTERAKPSIKFSLTAAQARLGHGISHEVGKVDASSQQRRSQQTIRRRSISIVNNNNNNESSAEQIIPQIEAINGPTKSIVQ</sequence>
<feature type="region of interest" description="Disordered" evidence="1">
    <location>
        <begin position="75"/>
        <end position="105"/>
    </location>
</feature>
<comment type="caution">
    <text evidence="2">The sequence shown here is derived from an EMBL/GenBank/DDBJ whole genome shotgun (WGS) entry which is preliminary data.</text>
</comment>
<gene>
    <name evidence="2" type="ORF">EVAR_29200_1</name>
</gene>
<dbReference type="AlphaFoldDB" id="A0A4C1VBR3"/>
<proteinExistence type="predicted"/>
<name>A0A4C1VBR3_EUMVA</name>
<reference evidence="2 3" key="1">
    <citation type="journal article" date="2019" name="Commun. Biol.">
        <title>The bagworm genome reveals a unique fibroin gene that provides high tensile strength.</title>
        <authorList>
            <person name="Kono N."/>
            <person name="Nakamura H."/>
            <person name="Ohtoshi R."/>
            <person name="Tomita M."/>
            <person name="Numata K."/>
            <person name="Arakawa K."/>
        </authorList>
    </citation>
    <scope>NUCLEOTIDE SEQUENCE [LARGE SCALE GENOMIC DNA]</scope>
</reference>
<protein>
    <submittedName>
        <fullName evidence="2">Uncharacterized protein</fullName>
    </submittedName>
</protein>